<accession>A0A5P2C764</accession>
<gene>
    <name evidence="3" type="ORF">DEJ48_38755</name>
</gene>
<dbReference type="Pfam" id="PF02517">
    <property type="entry name" value="Rce1-like"/>
    <property type="match status" value="1"/>
</dbReference>
<feature type="transmembrane region" description="Helical" evidence="1">
    <location>
        <begin position="99"/>
        <end position="116"/>
    </location>
</feature>
<reference evidence="3 4" key="1">
    <citation type="submission" date="2018-05" db="EMBL/GenBank/DDBJ databases">
        <title>Streptomyces venezuelae.</title>
        <authorList>
            <person name="Kim W."/>
            <person name="Lee N."/>
            <person name="Cho B.-K."/>
        </authorList>
    </citation>
    <scope>NUCLEOTIDE SEQUENCE [LARGE SCALE GENOMIC DNA]</scope>
    <source>
        <strain evidence="3 4">ATCC 14584</strain>
    </source>
</reference>
<dbReference type="EMBL" id="CP029192">
    <property type="protein sequence ID" value="QES38566.1"/>
    <property type="molecule type" value="Genomic_DNA"/>
</dbReference>
<evidence type="ECO:0000259" key="2">
    <source>
        <dbReference type="Pfam" id="PF02517"/>
    </source>
</evidence>
<dbReference type="GO" id="GO:0080120">
    <property type="term" value="P:CAAX-box protein maturation"/>
    <property type="evidence" value="ECO:0007669"/>
    <property type="project" value="UniProtKB-ARBA"/>
</dbReference>
<dbReference type="InterPro" id="IPR003675">
    <property type="entry name" value="Rce1/LyrA-like_dom"/>
</dbReference>
<evidence type="ECO:0000313" key="4">
    <source>
        <dbReference type="Proteomes" id="UP000322927"/>
    </source>
</evidence>
<proteinExistence type="predicted"/>
<keyword evidence="1" id="KW-1133">Transmembrane helix</keyword>
<dbReference type="GO" id="GO:0004175">
    <property type="term" value="F:endopeptidase activity"/>
    <property type="evidence" value="ECO:0007669"/>
    <property type="project" value="UniProtKB-ARBA"/>
</dbReference>
<keyword evidence="1" id="KW-0472">Membrane</keyword>
<feature type="transmembrane region" description="Helical" evidence="1">
    <location>
        <begin position="45"/>
        <end position="65"/>
    </location>
</feature>
<evidence type="ECO:0000313" key="3">
    <source>
        <dbReference type="EMBL" id="QES38566.1"/>
    </source>
</evidence>
<protein>
    <recommendedName>
        <fullName evidence="2">CAAX prenyl protease 2/Lysostaphin resistance protein A-like domain-containing protein</fullName>
    </recommendedName>
</protein>
<dbReference type="Proteomes" id="UP000322927">
    <property type="component" value="Chromosome"/>
</dbReference>
<organism evidence="3 4">
    <name type="scientific">Streptomyces venezuelae</name>
    <dbReference type="NCBI Taxonomy" id="54571"/>
    <lineage>
        <taxon>Bacteria</taxon>
        <taxon>Bacillati</taxon>
        <taxon>Actinomycetota</taxon>
        <taxon>Actinomycetes</taxon>
        <taxon>Kitasatosporales</taxon>
        <taxon>Streptomycetaceae</taxon>
        <taxon>Streptomyces</taxon>
    </lineage>
</organism>
<keyword evidence="1" id="KW-0812">Transmembrane</keyword>
<name>A0A5P2C764_STRVZ</name>
<dbReference type="OrthoDB" id="4551771at2"/>
<dbReference type="AlphaFoldDB" id="A0A5P2C764"/>
<evidence type="ECO:0000256" key="1">
    <source>
        <dbReference type="SAM" id="Phobius"/>
    </source>
</evidence>
<dbReference type="RefSeq" id="WP_150220746.1">
    <property type="nucleotide sequence ID" value="NZ_CP029192.1"/>
</dbReference>
<sequence length="120" mass="13300">MWNLNAALVEETMLLALPVAVMTRRGLTWPAQLTVLILLRLPFHLYYGLGATVMVSVRMTGWLFVYQRTGSLWPLMLAHFTLNSLQTTCAFLPPGTGPLLGATALTLAAVTAFRWARQKP</sequence>
<feature type="domain" description="CAAX prenyl protease 2/Lysostaphin resistance protein A-like" evidence="2">
    <location>
        <begin position="4"/>
        <end position="84"/>
    </location>
</feature>